<dbReference type="EMBL" id="CAJJDO010000013">
    <property type="protein sequence ID" value="CAD8144500.1"/>
    <property type="molecule type" value="Genomic_DNA"/>
</dbReference>
<proteinExistence type="inferred from homology"/>
<evidence type="ECO:0000256" key="4">
    <source>
        <dbReference type="ARBA" id="ARBA00022737"/>
    </source>
</evidence>
<dbReference type="Proteomes" id="UP000689195">
    <property type="component" value="Unassembled WGS sequence"/>
</dbReference>
<dbReference type="AlphaFoldDB" id="A0A8S1SWM4"/>
<gene>
    <name evidence="7" type="ORF">PPENT_87.1.T0130260</name>
</gene>
<evidence type="ECO:0000259" key="6">
    <source>
        <dbReference type="PROSITE" id="PS50222"/>
    </source>
</evidence>
<dbReference type="GO" id="GO:0005509">
    <property type="term" value="F:calcium ion binding"/>
    <property type="evidence" value="ECO:0007669"/>
    <property type="project" value="InterPro"/>
</dbReference>
<feature type="domain" description="EF-hand" evidence="6">
    <location>
        <begin position="473"/>
        <end position="508"/>
    </location>
</feature>
<dbReference type="InterPro" id="IPR028846">
    <property type="entry name" value="Recoverin"/>
</dbReference>
<evidence type="ECO:0000256" key="5">
    <source>
        <dbReference type="ARBA" id="ARBA00023288"/>
    </source>
</evidence>
<feature type="domain" description="EF-hand" evidence="6">
    <location>
        <begin position="509"/>
        <end position="541"/>
    </location>
</feature>
<name>A0A8S1SWM4_9CILI</name>
<organism evidence="7 8">
    <name type="scientific">Paramecium pentaurelia</name>
    <dbReference type="NCBI Taxonomy" id="43138"/>
    <lineage>
        <taxon>Eukaryota</taxon>
        <taxon>Sar</taxon>
        <taxon>Alveolata</taxon>
        <taxon>Ciliophora</taxon>
        <taxon>Intramacronucleata</taxon>
        <taxon>Oligohymenophorea</taxon>
        <taxon>Peniculida</taxon>
        <taxon>Parameciidae</taxon>
        <taxon>Paramecium</taxon>
    </lineage>
</organism>
<dbReference type="PANTHER" id="PTHR23055:SF178">
    <property type="entry name" value="NEUROCALCIN HOMOLOG"/>
    <property type="match status" value="1"/>
</dbReference>
<protein>
    <recommendedName>
        <fullName evidence="6">EF-hand domain-containing protein</fullName>
    </recommendedName>
</protein>
<comment type="caution">
    <text evidence="7">The sequence shown here is derived from an EMBL/GenBank/DDBJ whole genome shotgun (WGS) entry which is preliminary data.</text>
</comment>
<evidence type="ECO:0000313" key="8">
    <source>
        <dbReference type="Proteomes" id="UP000689195"/>
    </source>
</evidence>
<keyword evidence="5" id="KW-0449">Lipoprotein</keyword>
<reference evidence="7" key="1">
    <citation type="submission" date="2021-01" db="EMBL/GenBank/DDBJ databases">
        <authorList>
            <consortium name="Genoscope - CEA"/>
            <person name="William W."/>
        </authorList>
    </citation>
    <scope>NUCLEOTIDE SEQUENCE</scope>
</reference>
<dbReference type="InterPro" id="IPR018247">
    <property type="entry name" value="EF_Hand_1_Ca_BS"/>
</dbReference>
<dbReference type="PROSITE" id="PS50222">
    <property type="entry name" value="EF_HAND_2"/>
    <property type="match status" value="3"/>
</dbReference>
<dbReference type="PANTHER" id="PTHR23055">
    <property type="entry name" value="CALCIUM BINDING PROTEINS"/>
    <property type="match status" value="1"/>
</dbReference>
<dbReference type="Pfam" id="PF13499">
    <property type="entry name" value="EF-hand_7"/>
    <property type="match status" value="1"/>
</dbReference>
<dbReference type="InterPro" id="IPR002048">
    <property type="entry name" value="EF_hand_dom"/>
</dbReference>
<feature type="domain" description="EF-hand" evidence="6">
    <location>
        <begin position="113"/>
        <end position="148"/>
    </location>
</feature>
<keyword evidence="3" id="KW-0479">Metal-binding</keyword>
<keyword evidence="4" id="KW-0677">Repeat</keyword>
<dbReference type="CDD" id="cd00051">
    <property type="entry name" value="EFh"/>
    <property type="match status" value="1"/>
</dbReference>
<dbReference type="PROSITE" id="PS00018">
    <property type="entry name" value="EF_HAND_1"/>
    <property type="match status" value="2"/>
</dbReference>
<evidence type="ECO:0000256" key="2">
    <source>
        <dbReference type="ARBA" id="ARBA00022707"/>
    </source>
</evidence>
<evidence type="ECO:0000256" key="3">
    <source>
        <dbReference type="ARBA" id="ARBA00022723"/>
    </source>
</evidence>
<evidence type="ECO:0000313" key="7">
    <source>
        <dbReference type="EMBL" id="CAD8144500.1"/>
    </source>
</evidence>
<sequence>MGSVSSNSTQDENGNLSSLPMHMRKMELKFDISREVDPALKQLLYWSLSEIRAVYEQFQRRNSLPFIDKSLFCKIVPFSRPNAGYIFDNFCRKSKLLSIYELICVLTICSHTQHIHKIHFLYIVFDLDCNGNISLNELLIIIKSIIIGYCKLTNADLPPYVQLEKFAKLMFLKSDIQIDNQLELSEIIEWLEKENDIGKDLFAMYEPKQKIQEPIEVFKSFKSYTEQEALDMLEMITKANKNEYFMKSLNDKLTHKIQERYKATTKSVRQLQIKSKQLESHFSLPKIFTLMKPSILDDEIDELQILEKAIGDHSRKIQRYDSPTIRFVTQRDGTSRRVIVPMKIIKNIIITKGCTLTKNEIFKLKSYFDSLSDKNQVIKVKEFTKSFQNKPHMKRVTASLYNYLDSKQRGFVTFDQLMLKLYPSLTQEQLKIINQWIQQYNDVFAKSSKESLEMEFLRVEKQPTKRKRILPKQSMIRIKQLFNLIDQDGKGFISIEDMKKTFTYGFTEKEVENLFQQHDKDGDGKLNMDDLIRIILPPDYEIEQDTEENS</sequence>
<comment type="similarity">
    <text evidence="1">Belongs to the recoverin family.</text>
</comment>
<accession>A0A8S1SWM4</accession>
<dbReference type="SMART" id="SM00054">
    <property type="entry name" value="EFh"/>
    <property type="match status" value="3"/>
</dbReference>
<keyword evidence="2" id="KW-0519">Myristate</keyword>
<dbReference type="OrthoDB" id="293868at2759"/>
<keyword evidence="8" id="KW-1185">Reference proteome</keyword>
<evidence type="ECO:0000256" key="1">
    <source>
        <dbReference type="ARBA" id="ARBA00006049"/>
    </source>
</evidence>